<protein>
    <submittedName>
        <fullName evidence="2">CAAX prenyl protease-like protein</fullName>
    </submittedName>
</protein>
<name>A0A562MSW1_9SPHI</name>
<dbReference type="GO" id="GO:0008233">
    <property type="term" value="F:peptidase activity"/>
    <property type="evidence" value="ECO:0007669"/>
    <property type="project" value="UniProtKB-KW"/>
</dbReference>
<comment type="caution">
    <text evidence="2">The sequence shown here is derived from an EMBL/GenBank/DDBJ whole genome shotgun (WGS) entry which is preliminary data.</text>
</comment>
<dbReference type="Proteomes" id="UP000315908">
    <property type="component" value="Unassembled WGS sequence"/>
</dbReference>
<keyword evidence="2" id="KW-0645">Protease</keyword>
<feature type="transmembrane region" description="Helical" evidence="1">
    <location>
        <begin position="47"/>
        <end position="67"/>
    </location>
</feature>
<keyword evidence="1" id="KW-0812">Transmembrane</keyword>
<evidence type="ECO:0000256" key="1">
    <source>
        <dbReference type="SAM" id="Phobius"/>
    </source>
</evidence>
<gene>
    <name evidence="2" type="ORF">IQ31_01226</name>
</gene>
<dbReference type="EMBL" id="VLKR01000004">
    <property type="protein sequence ID" value="TWI23025.1"/>
    <property type="molecule type" value="Genomic_DNA"/>
</dbReference>
<keyword evidence="2" id="KW-0378">Hydrolase</keyword>
<keyword evidence="1" id="KW-0472">Membrane</keyword>
<evidence type="ECO:0000313" key="3">
    <source>
        <dbReference type="Proteomes" id="UP000315908"/>
    </source>
</evidence>
<keyword evidence="1" id="KW-1133">Transmembrane helix</keyword>
<feature type="transmembrane region" description="Helical" evidence="1">
    <location>
        <begin position="21"/>
        <end position="41"/>
    </location>
</feature>
<organism evidence="2 3">
    <name type="scientific">Sphingobacterium siyangense</name>
    <dbReference type="NCBI Taxonomy" id="459529"/>
    <lineage>
        <taxon>Bacteria</taxon>
        <taxon>Pseudomonadati</taxon>
        <taxon>Bacteroidota</taxon>
        <taxon>Sphingobacteriia</taxon>
        <taxon>Sphingobacteriales</taxon>
        <taxon>Sphingobacteriaceae</taxon>
        <taxon>Sphingobacterium</taxon>
    </lineage>
</organism>
<dbReference type="AlphaFoldDB" id="A0A562MSW1"/>
<sequence>MSAIIFAILHYKRYNMTFENLLLIPFLLAFYFSRGWILEYARAPYGFIYSCLLHILYNFLLSVKYTLNNFSSYRFNYNNAFSGFYVPKMDKLKHGSDFDNLTGYLHLFLQTNLNAPKETKRKFHWRSFHSIHSSRLASF</sequence>
<proteinExistence type="predicted"/>
<dbReference type="GO" id="GO:0006508">
    <property type="term" value="P:proteolysis"/>
    <property type="evidence" value="ECO:0007669"/>
    <property type="project" value="UniProtKB-KW"/>
</dbReference>
<evidence type="ECO:0000313" key="2">
    <source>
        <dbReference type="EMBL" id="TWI23025.1"/>
    </source>
</evidence>
<accession>A0A562MSW1</accession>
<reference evidence="2 3" key="1">
    <citation type="journal article" date="2015" name="Stand. Genomic Sci.">
        <title>Genomic Encyclopedia of Bacterial and Archaeal Type Strains, Phase III: the genomes of soil and plant-associated and newly described type strains.</title>
        <authorList>
            <person name="Whitman W.B."/>
            <person name="Woyke T."/>
            <person name="Klenk H.P."/>
            <person name="Zhou Y."/>
            <person name="Lilburn T.G."/>
            <person name="Beck B.J."/>
            <person name="De Vos P."/>
            <person name="Vandamme P."/>
            <person name="Eisen J.A."/>
            <person name="Garrity G."/>
            <person name="Hugenholtz P."/>
            <person name="Kyrpides N.C."/>
        </authorList>
    </citation>
    <scope>NUCLEOTIDE SEQUENCE [LARGE SCALE GENOMIC DNA]</scope>
    <source>
        <strain evidence="2 3">CGMCC 1.6855</strain>
    </source>
</reference>